<dbReference type="Proteomes" id="UP000434850">
    <property type="component" value="Unassembled WGS sequence"/>
</dbReference>
<evidence type="ECO:0000313" key="1">
    <source>
        <dbReference type="EMBL" id="MVN91933.1"/>
    </source>
</evidence>
<evidence type="ECO:0008006" key="3">
    <source>
        <dbReference type="Google" id="ProtNLM"/>
    </source>
</evidence>
<dbReference type="EMBL" id="WQLA01000004">
    <property type="protein sequence ID" value="MVN91933.1"/>
    <property type="molecule type" value="Genomic_DNA"/>
</dbReference>
<dbReference type="AlphaFoldDB" id="A0A6I4IQM2"/>
<comment type="caution">
    <text evidence="1">The sequence shown here is derived from an EMBL/GenBank/DDBJ whole genome shotgun (WGS) entry which is preliminary data.</text>
</comment>
<sequence>MLLGANNSQIQQQSQEDFIVRLIDKGRFSEAYQLLKTEPDHITSTHFNTALCLFGSKNYKDALISLDRALATLQNKPSLHHQTDANYQSIVNAQNQTDDHLIAVDTKYVSLFTERFKDAVVRLKTDCWLELGEWNRVVETASHIQFKKYRNIDNALQIAHNILDNNE</sequence>
<proteinExistence type="predicted"/>
<organism evidence="1 2">
    <name type="scientific">Mucilaginibacter aquatilis</name>
    <dbReference type="NCBI Taxonomy" id="1517760"/>
    <lineage>
        <taxon>Bacteria</taxon>
        <taxon>Pseudomonadati</taxon>
        <taxon>Bacteroidota</taxon>
        <taxon>Sphingobacteriia</taxon>
        <taxon>Sphingobacteriales</taxon>
        <taxon>Sphingobacteriaceae</taxon>
        <taxon>Mucilaginibacter</taxon>
    </lineage>
</organism>
<protein>
    <recommendedName>
        <fullName evidence="3">Tetratricopeptide repeat protein</fullName>
    </recommendedName>
</protein>
<name>A0A6I4IQM2_9SPHI</name>
<dbReference type="RefSeq" id="WP_157542248.1">
    <property type="nucleotide sequence ID" value="NZ_WQLA01000004.1"/>
</dbReference>
<evidence type="ECO:0000313" key="2">
    <source>
        <dbReference type="Proteomes" id="UP000434850"/>
    </source>
</evidence>
<keyword evidence="2" id="KW-1185">Reference proteome</keyword>
<dbReference type="OrthoDB" id="796284at2"/>
<dbReference type="SUPFAM" id="SSF48452">
    <property type="entry name" value="TPR-like"/>
    <property type="match status" value="1"/>
</dbReference>
<dbReference type="Gene3D" id="1.25.40.10">
    <property type="entry name" value="Tetratricopeptide repeat domain"/>
    <property type="match status" value="1"/>
</dbReference>
<accession>A0A6I4IQM2</accession>
<dbReference type="InterPro" id="IPR011990">
    <property type="entry name" value="TPR-like_helical_dom_sf"/>
</dbReference>
<gene>
    <name evidence="1" type="ORF">GO816_12415</name>
</gene>
<reference evidence="1 2" key="1">
    <citation type="submission" date="2019-12" db="EMBL/GenBank/DDBJ databases">
        <title>Mucilaginibacter sp. HME9299 genome sequencing and assembly.</title>
        <authorList>
            <person name="Kang H."/>
            <person name="Kim H."/>
            <person name="Joh K."/>
        </authorList>
    </citation>
    <scope>NUCLEOTIDE SEQUENCE [LARGE SCALE GENOMIC DNA]</scope>
    <source>
        <strain evidence="1 2">HME9299</strain>
    </source>
</reference>